<name>A0A814PBQ5_9BILA</name>
<dbReference type="AlphaFoldDB" id="A0A814PBQ5"/>
<feature type="compositionally biased region" description="Polar residues" evidence="1">
    <location>
        <begin position="15"/>
        <end position="27"/>
    </location>
</feature>
<dbReference type="Proteomes" id="UP000663844">
    <property type="component" value="Unassembled WGS sequence"/>
</dbReference>
<evidence type="ECO:0000256" key="1">
    <source>
        <dbReference type="SAM" id="MobiDB-lite"/>
    </source>
</evidence>
<evidence type="ECO:0000313" key="4">
    <source>
        <dbReference type="EMBL" id="CAF3949700.1"/>
    </source>
</evidence>
<feature type="compositionally biased region" description="Acidic residues" evidence="1">
    <location>
        <begin position="1"/>
        <end position="14"/>
    </location>
</feature>
<evidence type="ECO:0000313" key="3">
    <source>
        <dbReference type="EMBL" id="CAF1105668.1"/>
    </source>
</evidence>
<proteinExistence type="predicted"/>
<feature type="region of interest" description="Disordered" evidence="1">
    <location>
        <begin position="1"/>
        <end position="27"/>
    </location>
</feature>
<dbReference type="Proteomes" id="UP000663845">
    <property type="component" value="Unassembled WGS sequence"/>
</dbReference>
<feature type="domain" description="Tesmin/TSO1-like CXC" evidence="2">
    <location>
        <begin position="31"/>
        <end position="72"/>
    </location>
</feature>
<dbReference type="EMBL" id="CAJNOG010000238">
    <property type="protein sequence ID" value="CAF1105668.1"/>
    <property type="molecule type" value="Genomic_DNA"/>
</dbReference>
<evidence type="ECO:0000313" key="5">
    <source>
        <dbReference type="Proteomes" id="UP000663845"/>
    </source>
</evidence>
<dbReference type="EMBL" id="CAJOAZ010002670">
    <property type="protein sequence ID" value="CAF3949700.1"/>
    <property type="molecule type" value="Genomic_DNA"/>
</dbReference>
<organism evidence="3 5">
    <name type="scientific">Adineta steineri</name>
    <dbReference type="NCBI Taxonomy" id="433720"/>
    <lineage>
        <taxon>Eukaryota</taxon>
        <taxon>Metazoa</taxon>
        <taxon>Spiralia</taxon>
        <taxon>Gnathifera</taxon>
        <taxon>Rotifera</taxon>
        <taxon>Eurotatoria</taxon>
        <taxon>Bdelloidea</taxon>
        <taxon>Adinetida</taxon>
        <taxon>Adinetidae</taxon>
        <taxon>Adineta</taxon>
    </lineage>
</organism>
<accession>A0A814PBQ5</accession>
<evidence type="ECO:0000259" key="2">
    <source>
        <dbReference type="SMART" id="SM01114"/>
    </source>
</evidence>
<dbReference type="SMART" id="SM01114">
    <property type="entry name" value="CXC"/>
    <property type="match status" value="1"/>
</dbReference>
<gene>
    <name evidence="3" type="ORF">JYZ213_LOCUS21638</name>
    <name evidence="4" type="ORF">OXD698_LOCUS26613</name>
</gene>
<reference evidence="3" key="1">
    <citation type="submission" date="2021-02" db="EMBL/GenBank/DDBJ databases">
        <authorList>
            <person name="Nowell W R."/>
        </authorList>
    </citation>
    <scope>NUCLEOTIDE SEQUENCE</scope>
</reference>
<dbReference type="InterPro" id="IPR033467">
    <property type="entry name" value="Tesmin/TSO1-like_CXC"/>
</dbReference>
<protein>
    <recommendedName>
        <fullName evidence="2">Tesmin/TSO1-like CXC domain-containing protein</fullName>
    </recommendedName>
</protein>
<sequence>MWIDDYSDDDDEEQNTGPKSGQITEKNPNYEKKDKCKCSKGCTKRTCACFKFGSGCNPSCGCGPSCRNMFNHLEYFFGNEKKYSANPCFSNWLVENVKNADELKQIDRNQLQERIMKAACYSDACEFDDKLGKWAKKWKKISNDEKLDHIQKFFRMLLSDEDSRYYYSFCREDFEQEDCTWHCVKCQECNDWREWHCGECKKCTYGISLPCNGCGGRSEMSNMC</sequence>
<comment type="caution">
    <text evidence="3">The sequence shown here is derived from an EMBL/GenBank/DDBJ whole genome shotgun (WGS) entry which is preliminary data.</text>
</comment>